<dbReference type="GO" id="GO:0047804">
    <property type="term" value="F:cysteine-S-conjugate beta-lyase activity"/>
    <property type="evidence" value="ECO:0007669"/>
    <property type="project" value="UniProtKB-EC"/>
</dbReference>
<dbReference type="InterPro" id="IPR027619">
    <property type="entry name" value="C-S_lyase_PatB-like"/>
</dbReference>
<dbReference type="Proteomes" id="UP001235840">
    <property type="component" value="Unassembled WGS sequence"/>
</dbReference>
<dbReference type="InterPro" id="IPR015421">
    <property type="entry name" value="PyrdxlP-dep_Trfase_major"/>
</dbReference>
<gene>
    <name evidence="7" type="ORF">J2S11_002943</name>
</gene>
<dbReference type="EMBL" id="JAUSTY010000012">
    <property type="protein sequence ID" value="MDQ0167026.1"/>
    <property type="molecule type" value="Genomic_DNA"/>
</dbReference>
<dbReference type="SUPFAM" id="SSF53383">
    <property type="entry name" value="PLP-dependent transferases"/>
    <property type="match status" value="1"/>
</dbReference>
<evidence type="ECO:0000313" key="7">
    <source>
        <dbReference type="EMBL" id="MDQ0167026.1"/>
    </source>
</evidence>
<dbReference type="NCBIfam" id="TIGR04350">
    <property type="entry name" value="C_S_lyase_PatB"/>
    <property type="match status" value="1"/>
</dbReference>
<evidence type="ECO:0000256" key="2">
    <source>
        <dbReference type="ARBA" id="ARBA00012224"/>
    </source>
</evidence>
<evidence type="ECO:0000256" key="1">
    <source>
        <dbReference type="ARBA" id="ARBA00001933"/>
    </source>
</evidence>
<comment type="cofactor">
    <cofactor evidence="1">
        <name>pyridoxal 5'-phosphate</name>
        <dbReference type="ChEBI" id="CHEBI:597326"/>
    </cofactor>
</comment>
<comment type="caution">
    <text evidence="7">The sequence shown here is derived from an EMBL/GenBank/DDBJ whole genome shotgun (WGS) entry which is preliminary data.</text>
</comment>
<sequence length="395" mass="45606">MRYNFDETVNRLQTASVKWDGVEKHFGDKEILPLWVADMDFKAPDPVIEAMKKRAEHGVFGYTIRTEAYYQAIIDWFEKRHHWSIEKDWILHCPGVVTALSLLVQTYTEPGDKVLIQPPVYHPFSYVIERNDREVLNNPLKLEDGQYKMDFDDLRRKLDEHQVKLFILCNPHNPGGRVWSKEELKELGDICLEYGVLIISDEIHCDLVYAGHTHTPMMTLSEELTQHTIVCTAPSKTFNLAGLQAANIIIPSSKLRSAFRKTLAAQFIELTNTFGAVATEAAYKYGEEWLEQCLEYLQGNVDFLIHFIEERLPQLNVMKPEGTYLVWIDCRALGLSFKELEKFTRQQAKVAFNEGYIFGVEGEGFTRINVACSRSILEEGLHRLEKAIQELEMNR</sequence>
<organism evidence="7 8">
    <name type="scientific">Caldalkalibacillus horti</name>
    <dbReference type="NCBI Taxonomy" id="77523"/>
    <lineage>
        <taxon>Bacteria</taxon>
        <taxon>Bacillati</taxon>
        <taxon>Bacillota</taxon>
        <taxon>Bacilli</taxon>
        <taxon>Bacillales</taxon>
        <taxon>Bacillaceae</taxon>
        <taxon>Caldalkalibacillus</taxon>
    </lineage>
</organism>
<dbReference type="InterPro" id="IPR015422">
    <property type="entry name" value="PyrdxlP-dep_Trfase_small"/>
</dbReference>
<dbReference type="InterPro" id="IPR051798">
    <property type="entry name" value="Class-II_PLP-Dep_Aminotrans"/>
</dbReference>
<dbReference type="EC" id="4.4.1.13" evidence="2"/>
<keyword evidence="4 7" id="KW-0456">Lyase</keyword>
<dbReference type="InterPro" id="IPR004839">
    <property type="entry name" value="Aminotransferase_I/II_large"/>
</dbReference>
<dbReference type="CDD" id="cd00609">
    <property type="entry name" value="AAT_like"/>
    <property type="match status" value="1"/>
</dbReference>
<comment type="similarity">
    <text evidence="5">Belongs to the class-II pyridoxal-phosphate-dependent aminotransferase family. MalY/PatB cystathionine beta-lyase subfamily.</text>
</comment>
<dbReference type="Pfam" id="PF00155">
    <property type="entry name" value="Aminotran_1_2"/>
    <property type="match status" value="1"/>
</dbReference>
<dbReference type="PANTHER" id="PTHR43525:SF1">
    <property type="entry name" value="PROTEIN MALY"/>
    <property type="match status" value="1"/>
</dbReference>
<protein>
    <recommendedName>
        <fullName evidence="2">cysteine-S-conjugate beta-lyase</fullName>
        <ecNumber evidence="2">4.4.1.13</ecNumber>
    </recommendedName>
</protein>
<dbReference type="Gene3D" id="3.40.640.10">
    <property type="entry name" value="Type I PLP-dependent aspartate aminotransferase-like (Major domain)"/>
    <property type="match status" value="1"/>
</dbReference>
<dbReference type="InterPro" id="IPR015424">
    <property type="entry name" value="PyrdxlP-dep_Trfase"/>
</dbReference>
<accession>A0ABT9W1B5</accession>
<dbReference type="RefSeq" id="WP_307395706.1">
    <property type="nucleotide sequence ID" value="NZ_BAAADK010000030.1"/>
</dbReference>
<keyword evidence="3" id="KW-0663">Pyridoxal phosphate</keyword>
<proteinExistence type="inferred from homology"/>
<reference evidence="7 8" key="1">
    <citation type="submission" date="2023-07" db="EMBL/GenBank/DDBJ databases">
        <title>Genomic Encyclopedia of Type Strains, Phase IV (KMG-IV): sequencing the most valuable type-strain genomes for metagenomic binning, comparative biology and taxonomic classification.</title>
        <authorList>
            <person name="Goeker M."/>
        </authorList>
    </citation>
    <scope>NUCLEOTIDE SEQUENCE [LARGE SCALE GENOMIC DNA]</scope>
    <source>
        <strain evidence="7 8">DSM 12751</strain>
    </source>
</reference>
<evidence type="ECO:0000256" key="3">
    <source>
        <dbReference type="ARBA" id="ARBA00022898"/>
    </source>
</evidence>
<keyword evidence="8" id="KW-1185">Reference proteome</keyword>
<evidence type="ECO:0000256" key="4">
    <source>
        <dbReference type="ARBA" id="ARBA00023239"/>
    </source>
</evidence>
<evidence type="ECO:0000256" key="5">
    <source>
        <dbReference type="ARBA" id="ARBA00037974"/>
    </source>
</evidence>
<dbReference type="PANTHER" id="PTHR43525">
    <property type="entry name" value="PROTEIN MALY"/>
    <property type="match status" value="1"/>
</dbReference>
<evidence type="ECO:0000259" key="6">
    <source>
        <dbReference type="Pfam" id="PF00155"/>
    </source>
</evidence>
<dbReference type="Gene3D" id="3.90.1150.10">
    <property type="entry name" value="Aspartate Aminotransferase, domain 1"/>
    <property type="match status" value="1"/>
</dbReference>
<evidence type="ECO:0000313" key="8">
    <source>
        <dbReference type="Proteomes" id="UP001235840"/>
    </source>
</evidence>
<feature type="domain" description="Aminotransferase class I/classII large" evidence="6">
    <location>
        <begin position="32"/>
        <end position="384"/>
    </location>
</feature>
<name>A0ABT9W1B5_9BACI</name>